<proteinExistence type="predicted"/>
<accession>A0A1X2G291</accession>
<dbReference type="AlphaFoldDB" id="A0A1X2G291"/>
<comment type="caution">
    <text evidence="1">The sequence shown here is derived from an EMBL/GenBank/DDBJ whole genome shotgun (WGS) entry which is preliminary data.</text>
</comment>
<dbReference type="Proteomes" id="UP000242146">
    <property type="component" value="Unassembled WGS sequence"/>
</dbReference>
<evidence type="ECO:0000313" key="2">
    <source>
        <dbReference type="Proteomes" id="UP000242146"/>
    </source>
</evidence>
<dbReference type="OrthoDB" id="2269577at2759"/>
<keyword evidence="2" id="KW-1185">Reference proteome</keyword>
<gene>
    <name evidence="1" type="ORF">DM01DRAFT_1387335</name>
</gene>
<sequence length="805" mass="90285">MTLINVPEPVYTNLTGNFQEFQANNGLTQEQAILVLSWAEKHRSTRDPDTAADIRRMVQQGAQQFQVAAANPNPPEVCPTCHLTGHSSSANRACPFHPTSRAEFMKRHMPGHEQYTRIKSFEAFVRKPFVDQLRQAVSVKSEYLKNVMTRLQLFMSDYAANHASDLTPFLLHQNGLYLVSQLIRGRRDEFVTKSAQDPRVPASLLRHWDNDYHVTLAPYDTYDQPGHTAELTMACKEQATANKNHISKNFEGRVKAFIKFRFAVDGELPNSSAMGAIKAYAYDNFALRQPDPSQPIPEEIPHHHRRLMNDVIIELREMKPSEEDITAQTLHADPAKYLPLLRTILDVVDDVNNEWHYGRMFSGVLRTDGVQMHVVFARLPTGPKPPLLYAQDFANTTYPMHQYALSGTDPGRRAVVTTSFGSGSEPHPIRRVSAKEYKTITKETVRQKHLNDRKNNVLLPLPGGTMATMATIESETPTTTTCDVVEFRQAVSHKLRHLTSTMAFYGSHSSKARFEAKKGQQRGAAACVNIMLTGSAKYCKAKRMKAKTRKNRRRRRKLSQEKRAIKQQIVRSDYVAVDTQIADVDNQIAVQEAAMDAIVSGIMDLDLSQNQAIQSALNTHVTAHELMVNTLEQHRLLLKNQKEQLQQKFLELNHSPKNPMKKRYHGSRPQQQGPSLVAFGAAMIGRDGARIRGHAVGRTDAVRNHLLERQSRALALACNVCGGQLSPVANNNNQQGIFGLKHCTACCMFWDRDACAANNMFWAALSTLEVGARPAPLARPAPGGPHHRRPTLPLISLPPQNCKEI</sequence>
<organism evidence="1 2">
    <name type="scientific">Hesseltinella vesiculosa</name>
    <dbReference type="NCBI Taxonomy" id="101127"/>
    <lineage>
        <taxon>Eukaryota</taxon>
        <taxon>Fungi</taxon>
        <taxon>Fungi incertae sedis</taxon>
        <taxon>Mucoromycota</taxon>
        <taxon>Mucoromycotina</taxon>
        <taxon>Mucoromycetes</taxon>
        <taxon>Mucorales</taxon>
        <taxon>Cunninghamellaceae</taxon>
        <taxon>Hesseltinella</taxon>
    </lineage>
</organism>
<name>A0A1X2G291_9FUNG</name>
<reference evidence="1 2" key="1">
    <citation type="submission" date="2016-07" db="EMBL/GenBank/DDBJ databases">
        <title>Pervasive Adenine N6-methylation of Active Genes in Fungi.</title>
        <authorList>
            <consortium name="DOE Joint Genome Institute"/>
            <person name="Mondo S.J."/>
            <person name="Dannebaum R.O."/>
            <person name="Kuo R.C."/>
            <person name="Labutti K."/>
            <person name="Haridas S."/>
            <person name="Kuo A."/>
            <person name="Salamov A."/>
            <person name="Ahrendt S.R."/>
            <person name="Lipzen A."/>
            <person name="Sullivan W."/>
            <person name="Andreopoulos W.B."/>
            <person name="Clum A."/>
            <person name="Lindquist E."/>
            <person name="Daum C."/>
            <person name="Ramamoorthy G.K."/>
            <person name="Gryganskyi A."/>
            <person name="Culley D."/>
            <person name="Magnuson J.K."/>
            <person name="James T.Y."/>
            <person name="O'Malley M.A."/>
            <person name="Stajich J.E."/>
            <person name="Spatafora J.W."/>
            <person name="Visel A."/>
            <person name="Grigoriev I.V."/>
        </authorList>
    </citation>
    <scope>NUCLEOTIDE SEQUENCE [LARGE SCALE GENOMIC DNA]</scope>
    <source>
        <strain evidence="1 2">NRRL 3301</strain>
    </source>
</reference>
<dbReference type="EMBL" id="MCGT01000067">
    <property type="protein sequence ID" value="ORX42432.1"/>
    <property type="molecule type" value="Genomic_DNA"/>
</dbReference>
<evidence type="ECO:0000313" key="1">
    <source>
        <dbReference type="EMBL" id="ORX42432.1"/>
    </source>
</evidence>
<protein>
    <submittedName>
        <fullName evidence="1">Uncharacterized protein</fullName>
    </submittedName>
</protein>
<dbReference type="STRING" id="101127.A0A1X2G291"/>